<keyword evidence="1" id="KW-0167">Capsid protein</keyword>
<accession>A0A392RCR0</accession>
<dbReference type="EMBL" id="LXQA010205754">
    <property type="protein sequence ID" value="MCI33606.1"/>
    <property type="molecule type" value="Genomic_DNA"/>
</dbReference>
<dbReference type="Proteomes" id="UP000265520">
    <property type="component" value="Unassembled WGS sequence"/>
</dbReference>
<organism evidence="1 2">
    <name type="scientific">Trifolium medium</name>
    <dbReference type="NCBI Taxonomy" id="97028"/>
    <lineage>
        <taxon>Eukaryota</taxon>
        <taxon>Viridiplantae</taxon>
        <taxon>Streptophyta</taxon>
        <taxon>Embryophyta</taxon>
        <taxon>Tracheophyta</taxon>
        <taxon>Spermatophyta</taxon>
        <taxon>Magnoliopsida</taxon>
        <taxon>eudicotyledons</taxon>
        <taxon>Gunneridae</taxon>
        <taxon>Pentapetalae</taxon>
        <taxon>rosids</taxon>
        <taxon>fabids</taxon>
        <taxon>Fabales</taxon>
        <taxon>Fabaceae</taxon>
        <taxon>Papilionoideae</taxon>
        <taxon>50 kb inversion clade</taxon>
        <taxon>NPAAA clade</taxon>
        <taxon>Hologalegina</taxon>
        <taxon>IRL clade</taxon>
        <taxon>Trifolieae</taxon>
        <taxon>Trifolium</taxon>
    </lineage>
</organism>
<keyword evidence="1" id="KW-0946">Virion</keyword>
<dbReference type="AlphaFoldDB" id="A0A392RCR0"/>
<keyword evidence="2" id="KW-1185">Reference proteome</keyword>
<reference evidence="1 2" key="1">
    <citation type="journal article" date="2018" name="Front. Plant Sci.">
        <title>Red Clover (Trifolium pratense) and Zigzag Clover (T. medium) - A Picture of Genomic Similarities and Differences.</title>
        <authorList>
            <person name="Dluhosova J."/>
            <person name="Istvanek J."/>
            <person name="Nedelnik J."/>
            <person name="Repkova J."/>
        </authorList>
    </citation>
    <scope>NUCLEOTIDE SEQUENCE [LARGE SCALE GENOMIC DNA]</scope>
    <source>
        <strain evidence="2">cv. 10/8</strain>
        <tissue evidence="1">Leaf</tissue>
    </source>
</reference>
<sequence>GAPNTPVPLPANHLINRRFPFCLRLNEPANNGFPRHDNEDLVSFTGDMHSAPSVLILDTIGNDTITAHLPTLTGKIIESFELDGSTIEMPDARKSLGMQNCMFVDSAIAYKYVRPGSYWRPRAAGSILPPLNRALPSRVAS</sequence>
<evidence type="ECO:0000313" key="1">
    <source>
        <dbReference type="EMBL" id="MCI33606.1"/>
    </source>
</evidence>
<proteinExistence type="predicted"/>
<dbReference type="Pfam" id="PF25666">
    <property type="entry name" value="Partiti_capsid"/>
    <property type="match status" value="1"/>
</dbReference>
<dbReference type="InterPro" id="IPR058242">
    <property type="entry name" value="Capsid_partitivirus"/>
</dbReference>
<feature type="non-terminal residue" evidence="1">
    <location>
        <position position="1"/>
    </location>
</feature>
<comment type="caution">
    <text evidence="1">The sequence shown here is derived from an EMBL/GenBank/DDBJ whole genome shotgun (WGS) entry which is preliminary data.</text>
</comment>
<evidence type="ECO:0000313" key="2">
    <source>
        <dbReference type="Proteomes" id="UP000265520"/>
    </source>
</evidence>
<protein>
    <submittedName>
        <fullName evidence="1">Coat protein</fullName>
    </submittedName>
</protein>
<name>A0A392RCR0_9FABA</name>